<feature type="compositionally biased region" description="Basic and acidic residues" evidence="1">
    <location>
        <begin position="99"/>
        <end position="112"/>
    </location>
</feature>
<feature type="signal peptide" evidence="2">
    <location>
        <begin position="1"/>
        <end position="24"/>
    </location>
</feature>
<dbReference type="OrthoDB" id="7584480at2"/>
<dbReference type="PROSITE" id="PS51257">
    <property type="entry name" value="PROKAR_LIPOPROTEIN"/>
    <property type="match status" value="1"/>
</dbReference>
<gene>
    <name evidence="3" type="ORF">EDC56_2346</name>
</gene>
<evidence type="ECO:0000313" key="3">
    <source>
        <dbReference type="EMBL" id="ROS01897.1"/>
    </source>
</evidence>
<keyword evidence="4" id="KW-1185">Reference proteome</keyword>
<reference evidence="3 4" key="1">
    <citation type="submission" date="2018-11" db="EMBL/GenBank/DDBJ databases">
        <title>Genomic Encyclopedia of Type Strains, Phase IV (KMG-IV): sequencing the most valuable type-strain genomes for metagenomic binning, comparative biology and taxonomic classification.</title>
        <authorList>
            <person name="Goeker M."/>
        </authorList>
    </citation>
    <scope>NUCLEOTIDE SEQUENCE [LARGE SCALE GENOMIC DNA]</scope>
    <source>
        <strain evidence="3 4">DSM 100316</strain>
    </source>
</reference>
<evidence type="ECO:0000256" key="1">
    <source>
        <dbReference type="SAM" id="MobiDB-lite"/>
    </source>
</evidence>
<name>A0A3N2DQ27_9GAMM</name>
<evidence type="ECO:0000256" key="2">
    <source>
        <dbReference type="SAM" id="SignalP"/>
    </source>
</evidence>
<protein>
    <recommendedName>
        <fullName evidence="5">Lipoprotein</fullName>
    </recommendedName>
</protein>
<sequence length="121" mass="13947">MLPSSLKRSAVVSLALLLSACATTELQRIEAKRSEINRMTNAQVCDGYNRSERGEQAEWHDFYEVALAERFRNESAARQYCLDHAEQIVEREQKAQRVRWGTEGEENIRDHNSGYVKPGQY</sequence>
<dbReference type="Proteomes" id="UP000275394">
    <property type="component" value="Unassembled WGS sequence"/>
</dbReference>
<dbReference type="RefSeq" id="WP_123712648.1">
    <property type="nucleotide sequence ID" value="NZ_RKHR01000004.1"/>
</dbReference>
<evidence type="ECO:0000313" key="4">
    <source>
        <dbReference type="Proteomes" id="UP000275394"/>
    </source>
</evidence>
<keyword evidence="2" id="KW-0732">Signal</keyword>
<dbReference type="AlphaFoldDB" id="A0A3N2DQ27"/>
<organism evidence="3 4">
    <name type="scientific">Sinobacterium caligoides</name>
    <dbReference type="NCBI Taxonomy" id="933926"/>
    <lineage>
        <taxon>Bacteria</taxon>
        <taxon>Pseudomonadati</taxon>
        <taxon>Pseudomonadota</taxon>
        <taxon>Gammaproteobacteria</taxon>
        <taxon>Cellvibrionales</taxon>
        <taxon>Spongiibacteraceae</taxon>
        <taxon>Sinobacterium</taxon>
    </lineage>
</organism>
<feature type="region of interest" description="Disordered" evidence="1">
    <location>
        <begin position="99"/>
        <end position="121"/>
    </location>
</feature>
<proteinExistence type="predicted"/>
<feature type="chain" id="PRO_5018077895" description="Lipoprotein" evidence="2">
    <location>
        <begin position="25"/>
        <end position="121"/>
    </location>
</feature>
<comment type="caution">
    <text evidence="3">The sequence shown here is derived from an EMBL/GenBank/DDBJ whole genome shotgun (WGS) entry which is preliminary data.</text>
</comment>
<accession>A0A3N2DQ27</accession>
<evidence type="ECO:0008006" key="5">
    <source>
        <dbReference type="Google" id="ProtNLM"/>
    </source>
</evidence>
<dbReference type="EMBL" id="RKHR01000004">
    <property type="protein sequence ID" value="ROS01897.1"/>
    <property type="molecule type" value="Genomic_DNA"/>
</dbReference>